<keyword evidence="7" id="KW-0812">Transmembrane</keyword>
<dbReference type="NCBIfam" id="NF004388">
    <property type="entry name" value="PRK05749.1-4"/>
    <property type="match status" value="1"/>
</dbReference>
<evidence type="ECO:0000313" key="14">
    <source>
        <dbReference type="EMBL" id="AWB68258.1"/>
    </source>
</evidence>
<dbReference type="GO" id="GO:0009244">
    <property type="term" value="P:lipopolysaccharide core region biosynthetic process"/>
    <property type="evidence" value="ECO:0007669"/>
    <property type="project" value="UniProtKB-UniRule"/>
</dbReference>
<dbReference type="InterPro" id="IPR038107">
    <property type="entry name" value="Glycos_transf_N_sf"/>
</dbReference>
<dbReference type="AlphaFoldDB" id="A0A2S0VVM4"/>
<evidence type="ECO:0000256" key="8">
    <source>
        <dbReference type="ARBA" id="ARBA00031445"/>
    </source>
</evidence>
<gene>
    <name evidence="14" type="ORF">C2869_18380</name>
</gene>
<dbReference type="KEGG" id="cate:C2869_18380"/>
<dbReference type="Proteomes" id="UP000244441">
    <property type="component" value="Chromosome"/>
</dbReference>
<keyword evidence="15" id="KW-1185">Reference proteome</keyword>
<feature type="active site" description="Proton acceptor" evidence="10">
    <location>
        <position position="60"/>
    </location>
</feature>
<evidence type="ECO:0000256" key="10">
    <source>
        <dbReference type="PIRSR" id="PIRSR639901-1"/>
    </source>
</evidence>
<evidence type="ECO:0000256" key="6">
    <source>
        <dbReference type="ARBA" id="ARBA00022679"/>
    </source>
</evidence>
<feature type="domain" description="3-deoxy-D-manno-octulosonic-acid transferase N-terminal" evidence="13">
    <location>
        <begin position="34"/>
        <end position="210"/>
    </location>
</feature>
<evidence type="ECO:0000256" key="2">
    <source>
        <dbReference type="ARBA" id="ARBA00004713"/>
    </source>
</evidence>
<keyword evidence="12" id="KW-1003">Cell membrane</keyword>
<dbReference type="FunFam" id="3.40.50.11720:FF:000001">
    <property type="entry name" value="3-deoxy-D-manno-octulosonic acid transferase"/>
    <property type="match status" value="1"/>
</dbReference>
<evidence type="ECO:0000256" key="1">
    <source>
        <dbReference type="ARBA" id="ARBA00004388"/>
    </source>
</evidence>
<dbReference type="InterPro" id="IPR007507">
    <property type="entry name" value="Glycos_transf_N"/>
</dbReference>
<keyword evidence="12" id="KW-0448">Lipopolysaccharide biosynthesis</keyword>
<dbReference type="PANTHER" id="PTHR42755:SF1">
    <property type="entry name" value="3-DEOXY-D-MANNO-OCTULOSONIC ACID TRANSFERASE, MITOCHONDRIAL-RELATED"/>
    <property type="match status" value="1"/>
</dbReference>
<dbReference type="Pfam" id="PF04413">
    <property type="entry name" value="Glycos_transf_N"/>
    <property type="match status" value="1"/>
</dbReference>
<evidence type="ECO:0000256" key="7">
    <source>
        <dbReference type="ARBA" id="ARBA00022968"/>
    </source>
</evidence>
<dbReference type="EMBL" id="CP026604">
    <property type="protein sequence ID" value="AWB68258.1"/>
    <property type="molecule type" value="Genomic_DNA"/>
</dbReference>
<reference evidence="14 15" key="1">
    <citation type="submission" date="2018-01" db="EMBL/GenBank/DDBJ databases">
        <title>Genome sequence of a Cantenovulum-like bacteria.</title>
        <authorList>
            <person name="Tan W.R."/>
            <person name="Lau N.-S."/>
            <person name="Go F."/>
            <person name="Amirul A.-A.A."/>
        </authorList>
    </citation>
    <scope>NUCLEOTIDE SEQUENCE [LARGE SCALE GENOMIC DNA]</scope>
    <source>
        <strain evidence="14 15">CCB-QB4</strain>
    </source>
</reference>
<dbReference type="Gene3D" id="3.40.50.2000">
    <property type="entry name" value="Glycogen Phosphorylase B"/>
    <property type="match status" value="1"/>
</dbReference>
<proteinExistence type="inferred from homology"/>
<evidence type="ECO:0000259" key="13">
    <source>
        <dbReference type="Pfam" id="PF04413"/>
    </source>
</evidence>
<accession>A0A2S0VVM4</accession>
<evidence type="ECO:0000256" key="9">
    <source>
        <dbReference type="ARBA" id="ARBA00049183"/>
    </source>
</evidence>
<comment type="subcellular location">
    <subcellularLocation>
        <location evidence="1">Cell inner membrane</location>
        <topology evidence="1">Single-pass membrane protein</topology>
        <orientation evidence="1">Cytoplasmic side</orientation>
    </subcellularLocation>
    <subcellularLocation>
        <location evidence="12">Cell membrane</location>
    </subcellularLocation>
</comment>
<keyword evidence="7" id="KW-0735">Signal-anchor</keyword>
<dbReference type="EC" id="2.4.99.12" evidence="4 12"/>
<dbReference type="FunFam" id="3.40.50.2000:FF:000032">
    <property type="entry name" value="3-deoxy-D-manno-octulosonic acid transferase"/>
    <property type="match status" value="1"/>
</dbReference>
<name>A0A2S0VVM4_9ALTE</name>
<comment type="catalytic activity">
    <reaction evidence="9 12">
        <text>lipid IVA (E. coli) + CMP-3-deoxy-beta-D-manno-octulosonate = alpha-Kdo-(2-&gt;6)-lipid IVA (E. coli) + CMP + H(+)</text>
        <dbReference type="Rhea" id="RHEA:28066"/>
        <dbReference type="ChEBI" id="CHEBI:15378"/>
        <dbReference type="ChEBI" id="CHEBI:58603"/>
        <dbReference type="ChEBI" id="CHEBI:60364"/>
        <dbReference type="ChEBI" id="CHEBI:60377"/>
        <dbReference type="ChEBI" id="CHEBI:85987"/>
        <dbReference type="EC" id="2.4.99.12"/>
    </reaction>
</comment>
<evidence type="ECO:0000256" key="5">
    <source>
        <dbReference type="ARBA" id="ARBA00019077"/>
    </source>
</evidence>
<dbReference type="RefSeq" id="WP_108604322.1">
    <property type="nucleotide sequence ID" value="NZ_CP026604.1"/>
</dbReference>
<dbReference type="Gene3D" id="3.40.50.11720">
    <property type="entry name" value="3-Deoxy-D-manno-octulosonic-acid transferase, N-terminal domain"/>
    <property type="match status" value="1"/>
</dbReference>
<dbReference type="SUPFAM" id="SSF53756">
    <property type="entry name" value="UDP-Glycosyltransferase/glycogen phosphorylase"/>
    <property type="match status" value="1"/>
</dbReference>
<comment type="similarity">
    <text evidence="3">Belongs to the glycosyltransferase group 1 family. Glycosyltransferase 30 subfamily.</text>
</comment>
<evidence type="ECO:0000256" key="4">
    <source>
        <dbReference type="ARBA" id="ARBA00012621"/>
    </source>
</evidence>
<keyword evidence="12" id="KW-0472">Membrane</keyword>
<evidence type="ECO:0000256" key="12">
    <source>
        <dbReference type="RuleBase" id="RU365103"/>
    </source>
</evidence>
<dbReference type="UniPathway" id="UPA00958"/>
<organism evidence="14 15">
    <name type="scientific">Saccharobesus litoralis</name>
    <dbReference type="NCBI Taxonomy" id="2172099"/>
    <lineage>
        <taxon>Bacteria</taxon>
        <taxon>Pseudomonadati</taxon>
        <taxon>Pseudomonadota</taxon>
        <taxon>Gammaproteobacteria</taxon>
        <taxon>Alteromonadales</taxon>
        <taxon>Alteromonadaceae</taxon>
        <taxon>Saccharobesus</taxon>
    </lineage>
</organism>
<dbReference type="OrthoDB" id="9789797at2"/>
<dbReference type="GO" id="GO:0043842">
    <property type="term" value="F:Kdo transferase activity"/>
    <property type="evidence" value="ECO:0007669"/>
    <property type="project" value="UniProtKB-EC"/>
</dbReference>
<evidence type="ECO:0000256" key="3">
    <source>
        <dbReference type="ARBA" id="ARBA00006380"/>
    </source>
</evidence>
<dbReference type="GO" id="GO:0009245">
    <property type="term" value="P:lipid A biosynthetic process"/>
    <property type="evidence" value="ECO:0007669"/>
    <property type="project" value="TreeGrafter"/>
</dbReference>
<evidence type="ECO:0000256" key="11">
    <source>
        <dbReference type="PIRSR" id="PIRSR639901-2"/>
    </source>
</evidence>
<keyword evidence="6 12" id="KW-0808">Transferase</keyword>
<protein>
    <recommendedName>
        <fullName evidence="5 12">3-deoxy-D-manno-octulosonic acid transferase</fullName>
        <shortName evidence="12">Kdo transferase</shortName>
        <ecNumber evidence="4 12">2.4.99.12</ecNumber>
    </recommendedName>
    <alternativeName>
        <fullName evidence="8 12">Lipid IV(A) 3-deoxy-D-manno-octulosonic acid transferase</fullName>
    </alternativeName>
</protein>
<feature type="site" description="Transition state stabilizer" evidence="11">
    <location>
        <position position="130"/>
    </location>
</feature>
<dbReference type="InterPro" id="IPR039901">
    <property type="entry name" value="Kdotransferase"/>
</dbReference>
<feature type="site" description="Transition state stabilizer" evidence="11">
    <location>
        <position position="208"/>
    </location>
</feature>
<comment type="pathway">
    <text evidence="2 12">Bacterial outer membrane biogenesis; LPS core biosynthesis.</text>
</comment>
<dbReference type="GO" id="GO:0005886">
    <property type="term" value="C:plasma membrane"/>
    <property type="evidence" value="ECO:0007669"/>
    <property type="project" value="UniProtKB-SubCell"/>
</dbReference>
<sequence length="444" mass="49345">MVHFLYNQLLRVLLPLIILKLKRKAKKSPAYGARLDERKGNGVIDIPKGCVIFHLASLGETISATPLIKAFQQANPTTPVLLTSTTPTGSEQIQKTFGNRVYHCYLPYDLPIIQRRFICKLEPAMLVLMETELWPNLIFNVKRYGGQVVVINARMSDKSAKGYARLGPLTRTMLKQVDLVLAQFDADATRFMELGCDAASINVIGNLKFDTQFATSQQQAAKQLQQKLNIQRPVWLAASTHKGEEEQILAAHKTLLNSHPNALLVLVPRHPERFGSVSQLSQQSFITQVKSSLKGSLNLNTQVLIGDTLGEMMSYICLADMVFIGGSLVERGGHNPFEAACQHKVILTGTHTFNFAESFNILQQAQALLRVQNSQQLANQLNSLMANETLKATYAQNAYLCQQQCKGALNSTLDLLNQHYQNAIAQQSNLSVPCTQFSLKTIHE</sequence>
<comment type="function">
    <text evidence="12">Involved in lipopolysaccharide (LPS) biosynthesis. Catalyzes the transfer of 3-deoxy-D-manno-octulosonate (Kdo) residue(s) from CMP-Kdo to lipid IV(A), the tetraacyldisaccharide-1,4'-bisphosphate precursor of lipid A.</text>
</comment>
<dbReference type="PANTHER" id="PTHR42755">
    <property type="entry name" value="3-DEOXY-MANNO-OCTULOSONATE CYTIDYLYLTRANSFERASE"/>
    <property type="match status" value="1"/>
</dbReference>
<evidence type="ECO:0000313" key="15">
    <source>
        <dbReference type="Proteomes" id="UP000244441"/>
    </source>
</evidence>